<dbReference type="Gene3D" id="3.40.630.30">
    <property type="match status" value="1"/>
</dbReference>
<reference evidence="3" key="1">
    <citation type="journal article" date="2019" name="Int. J. Syst. Evol. Microbiol.">
        <title>The Global Catalogue of Microorganisms (GCM) 10K type strain sequencing project: providing services to taxonomists for standard genome sequencing and annotation.</title>
        <authorList>
            <consortium name="The Broad Institute Genomics Platform"/>
            <consortium name="The Broad Institute Genome Sequencing Center for Infectious Disease"/>
            <person name="Wu L."/>
            <person name="Ma J."/>
        </authorList>
    </citation>
    <scope>NUCLEOTIDE SEQUENCE [LARGE SCALE GENOMIC DNA]</scope>
    <source>
        <strain evidence="3">KCTC 42217</strain>
    </source>
</reference>
<organism evidence="2 3">
    <name type="scientific">Paradesertivirga mongoliensis</name>
    <dbReference type="NCBI Taxonomy" id="2100740"/>
    <lineage>
        <taxon>Bacteria</taxon>
        <taxon>Pseudomonadati</taxon>
        <taxon>Bacteroidota</taxon>
        <taxon>Sphingobacteriia</taxon>
        <taxon>Sphingobacteriales</taxon>
        <taxon>Sphingobacteriaceae</taxon>
        <taxon>Paradesertivirga</taxon>
    </lineage>
</organism>
<evidence type="ECO:0000259" key="1">
    <source>
        <dbReference type="PROSITE" id="PS51186"/>
    </source>
</evidence>
<dbReference type="RefSeq" id="WP_255903208.1">
    <property type="nucleotide sequence ID" value="NZ_JAFMZO010000003.1"/>
</dbReference>
<dbReference type="EMBL" id="JBHUHZ010000001">
    <property type="protein sequence ID" value="MFD2162639.1"/>
    <property type="molecule type" value="Genomic_DNA"/>
</dbReference>
<dbReference type="SUPFAM" id="SSF55729">
    <property type="entry name" value="Acyl-CoA N-acyltransferases (Nat)"/>
    <property type="match status" value="1"/>
</dbReference>
<proteinExistence type="predicted"/>
<gene>
    <name evidence="2" type="ORF">ACFSJU_09575</name>
</gene>
<comment type="caution">
    <text evidence="2">The sequence shown here is derived from an EMBL/GenBank/DDBJ whole genome shotgun (WGS) entry which is preliminary data.</text>
</comment>
<protein>
    <submittedName>
        <fullName evidence="2">GNAT family N-acetyltransferase</fullName>
    </submittedName>
</protein>
<name>A0ABW4ZLZ4_9SPHI</name>
<dbReference type="InterPro" id="IPR016181">
    <property type="entry name" value="Acyl_CoA_acyltransferase"/>
</dbReference>
<keyword evidence="3" id="KW-1185">Reference proteome</keyword>
<dbReference type="Proteomes" id="UP001597387">
    <property type="component" value="Unassembled WGS sequence"/>
</dbReference>
<dbReference type="CDD" id="cd04301">
    <property type="entry name" value="NAT_SF"/>
    <property type="match status" value="1"/>
</dbReference>
<feature type="domain" description="N-acetyltransferase" evidence="1">
    <location>
        <begin position="2"/>
        <end position="140"/>
    </location>
</feature>
<accession>A0ABW4ZLZ4</accession>
<dbReference type="InterPro" id="IPR000182">
    <property type="entry name" value="GNAT_dom"/>
</dbReference>
<dbReference type="PROSITE" id="PS51186">
    <property type="entry name" value="GNAT"/>
    <property type="match status" value="1"/>
</dbReference>
<evidence type="ECO:0000313" key="3">
    <source>
        <dbReference type="Proteomes" id="UP001597387"/>
    </source>
</evidence>
<sequence length="143" mass="16390">MIEVRKVVTKQEFDAIHKIRRKVFIEEQNCPPDLEWENEDECVHFLATVDNVAAGTARWWPTAKGIKLQRFAVLKEFRGKGVGQALVQAVLNDLPTGTGYVYLHAQIQASSLYEKFGFVKEGAEFDEVGIRHYKMVLHLNERS</sequence>
<evidence type="ECO:0000313" key="2">
    <source>
        <dbReference type="EMBL" id="MFD2162639.1"/>
    </source>
</evidence>
<dbReference type="Pfam" id="PF13673">
    <property type="entry name" value="Acetyltransf_10"/>
    <property type="match status" value="1"/>
</dbReference>